<sequence>MGGNDIDTAVTKTANRVPIGFGIDREWTAKDIDRESMEKMERSSFGGGRETKVITGENLTEERDTLSCGRIRECHVGKPSVRSPDGAALT</sequence>
<proteinExistence type="predicted"/>
<organism evidence="1 2">
    <name type="scientific">Brassica cretica</name>
    <name type="common">Mustard</name>
    <dbReference type="NCBI Taxonomy" id="69181"/>
    <lineage>
        <taxon>Eukaryota</taxon>
        <taxon>Viridiplantae</taxon>
        <taxon>Streptophyta</taxon>
        <taxon>Embryophyta</taxon>
        <taxon>Tracheophyta</taxon>
        <taxon>Spermatophyta</taxon>
        <taxon>Magnoliopsida</taxon>
        <taxon>eudicotyledons</taxon>
        <taxon>Gunneridae</taxon>
        <taxon>Pentapetalae</taxon>
        <taxon>rosids</taxon>
        <taxon>malvids</taxon>
        <taxon>Brassicales</taxon>
        <taxon>Brassicaceae</taxon>
        <taxon>Brassiceae</taxon>
        <taxon>Brassica</taxon>
    </lineage>
</organism>
<gene>
    <name evidence="1" type="ORF">F2Q68_00028170</name>
</gene>
<name>A0A8S9I9L9_BRACR</name>
<dbReference type="AlphaFoldDB" id="A0A8S9I9L9"/>
<evidence type="ECO:0000313" key="2">
    <source>
        <dbReference type="Proteomes" id="UP000712281"/>
    </source>
</evidence>
<dbReference type="Proteomes" id="UP000712281">
    <property type="component" value="Unassembled WGS sequence"/>
</dbReference>
<reference evidence="1" key="1">
    <citation type="submission" date="2019-12" db="EMBL/GenBank/DDBJ databases">
        <title>Genome sequencing and annotation of Brassica cretica.</title>
        <authorList>
            <person name="Studholme D.J."/>
            <person name="Sarris P.F."/>
        </authorList>
    </citation>
    <scope>NUCLEOTIDE SEQUENCE</scope>
    <source>
        <strain evidence="1">PFS-001/15</strain>
        <tissue evidence="1">Leaf</tissue>
    </source>
</reference>
<protein>
    <submittedName>
        <fullName evidence="1">Uncharacterized protein</fullName>
    </submittedName>
</protein>
<comment type="caution">
    <text evidence="1">The sequence shown here is derived from an EMBL/GenBank/DDBJ whole genome shotgun (WGS) entry which is preliminary data.</text>
</comment>
<accession>A0A8S9I9L9</accession>
<evidence type="ECO:0000313" key="1">
    <source>
        <dbReference type="EMBL" id="KAF2566541.1"/>
    </source>
</evidence>
<dbReference type="EMBL" id="QGKW02001911">
    <property type="protein sequence ID" value="KAF2566541.1"/>
    <property type="molecule type" value="Genomic_DNA"/>
</dbReference>